<keyword evidence="3" id="KW-0560">Oxidoreductase</keyword>
<dbReference type="InterPro" id="IPR023753">
    <property type="entry name" value="FAD/NAD-binding_dom"/>
</dbReference>
<evidence type="ECO:0000256" key="2">
    <source>
        <dbReference type="ARBA" id="ARBA00022630"/>
    </source>
</evidence>
<gene>
    <name evidence="6" type="primary">GLIT</name>
    <name evidence="6" type="ORF">O9K51_01514</name>
</gene>
<protein>
    <submittedName>
        <fullName evidence="6">Thioredoxin reductase GliT</fullName>
    </submittedName>
</protein>
<dbReference type="Proteomes" id="UP001163105">
    <property type="component" value="Unassembled WGS sequence"/>
</dbReference>
<comment type="similarity">
    <text evidence="1">Belongs to the class-II pyridine nucleotide-disulfide oxidoreductase family.</text>
</comment>
<dbReference type="Pfam" id="PF07992">
    <property type="entry name" value="Pyr_redox_2"/>
    <property type="match status" value="1"/>
</dbReference>
<evidence type="ECO:0000259" key="5">
    <source>
        <dbReference type="Pfam" id="PF07992"/>
    </source>
</evidence>
<accession>A0AB34G883</accession>
<reference evidence="6" key="1">
    <citation type="submission" date="2023-01" db="EMBL/GenBank/DDBJ databases">
        <title>The growth and conidiation of Purpureocillium lavendulum are regulated by nitrogen source and histone H3K14 acetylation.</title>
        <authorList>
            <person name="Tang P."/>
            <person name="Han J."/>
            <person name="Zhang C."/>
            <person name="Tang P."/>
            <person name="Qi F."/>
            <person name="Zhang K."/>
            <person name="Liang L."/>
        </authorList>
    </citation>
    <scope>NUCLEOTIDE SEQUENCE</scope>
    <source>
        <strain evidence="6">YMF1.00683</strain>
    </source>
</reference>
<evidence type="ECO:0000256" key="3">
    <source>
        <dbReference type="ARBA" id="ARBA00023002"/>
    </source>
</evidence>
<name>A0AB34G883_9HYPO</name>
<keyword evidence="7" id="KW-1185">Reference proteome</keyword>
<dbReference type="InterPro" id="IPR036188">
    <property type="entry name" value="FAD/NAD-bd_sf"/>
</dbReference>
<feature type="region of interest" description="Disordered" evidence="4">
    <location>
        <begin position="100"/>
        <end position="135"/>
    </location>
</feature>
<evidence type="ECO:0000256" key="4">
    <source>
        <dbReference type="SAM" id="MobiDB-lite"/>
    </source>
</evidence>
<evidence type="ECO:0000313" key="7">
    <source>
        <dbReference type="Proteomes" id="UP001163105"/>
    </source>
</evidence>
<feature type="domain" description="FAD/NAD(P)-binding" evidence="5">
    <location>
        <begin position="15"/>
        <end position="373"/>
    </location>
</feature>
<dbReference type="InterPro" id="IPR050097">
    <property type="entry name" value="Ferredoxin-NADP_redctase_2"/>
</dbReference>
<dbReference type="GO" id="GO:0016491">
    <property type="term" value="F:oxidoreductase activity"/>
    <property type="evidence" value="ECO:0007669"/>
    <property type="project" value="UniProtKB-KW"/>
</dbReference>
<feature type="region of interest" description="Disordered" evidence="4">
    <location>
        <begin position="261"/>
        <end position="293"/>
    </location>
</feature>
<dbReference type="AlphaFoldDB" id="A0AB34G883"/>
<keyword evidence="2" id="KW-0285">Flavoprotein</keyword>
<evidence type="ECO:0000256" key="1">
    <source>
        <dbReference type="ARBA" id="ARBA00009333"/>
    </source>
</evidence>
<organism evidence="6 7">
    <name type="scientific">Purpureocillium lavendulum</name>
    <dbReference type="NCBI Taxonomy" id="1247861"/>
    <lineage>
        <taxon>Eukaryota</taxon>
        <taxon>Fungi</taxon>
        <taxon>Dikarya</taxon>
        <taxon>Ascomycota</taxon>
        <taxon>Pezizomycotina</taxon>
        <taxon>Sordariomycetes</taxon>
        <taxon>Hypocreomycetidae</taxon>
        <taxon>Hypocreales</taxon>
        <taxon>Ophiocordycipitaceae</taxon>
        <taxon>Purpureocillium</taxon>
    </lineage>
</organism>
<dbReference type="PANTHER" id="PTHR48105">
    <property type="entry name" value="THIOREDOXIN REDUCTASE 1-RELATED-RELATED"/>
    <property type="match status" value="1"/>
</dbReference>
<dbReference type="Gene3D" id="3.50.50.60">
    <property type="entry name" value="FAD/NAD(P)-binding domain"/>
    <property type="match status" value="2"/>
</dbReference>
<comment type="caution">
    <text evidence="6">The sequence shown here is derived from an EMBL/GenBank/DDBJ whole genome shotgun (WGS) entry which is preliminary data.</text>
</comment>
<proteinExistence type="inferred from homology"/>
<dbReference type="SUPFAM" id="SSF51905">
    <property type="entry name" value="FAD/NAD(P)-binding domain"/>
    <property type="match status" value="1"/>
</dbReference>
<sequence>MAQVAAAAAAPRKLYDVLIVGGGPAGLSMAVGLARQVYSALVLDSGEYRNARAAHMHTVPGFDHADPASFRGTVRRDLRARYASVEFRAAKVTQLRRVQSPRVGGTVTADTAPSAKEEGEDGARQQQQQPQEQQQEEWLFEATDEQGNVYAGRKLGLATGVRDVFPADVPGYEACWGRGVFHCMFCHGFEERGAASAGVLAGGLLAGPEMLAHVTPMVKRLARSVTVYTNGDEALAEAARAKLRSGKIRFDTRRIARIAMAEHQKQQQQQQEQEQEQKEQQEQPQYDGGGDSTAVTLYFEDGTAATEGFVANHPAVEQRAAGLVRDLGLQLGPAGEVLVREGPGNQAAGVDGCFVAGDMATPIRTVVKAMEMGTFAAAGMVMTMNAELDARDEL</sequence>
<evidence type="ECO:0000313" key="6">
    <source>
        <dbReference type="EMBL" id="KAJ6446741.1"/>
    </source>
</evidence>
<dbReference type="GO" id="GO:0097237">
    <property type="term" value="P:cellular response to toxic substance"/>
    <property type="evidence" value="ECO:0007669"/>
    <property type="project" value="UniProtKB-ARBA"/>
</dbReference>
<dbReference type="EMBL" id="JAQHRD010000001">
    <property type="protein sequence ID" value="KAJ6446741.1"/>
    <property type="molecule type" value="Genomic_DNA"/>
</dbReference>